<reference evidence="1 2" key="2">
    <citation type="journal article" date="2012" name="Int. J. Syst. Evol. Microbiol.">
        <title>Magnetococcus marinus gen. nov., sp. nov., a marine, magnetotactic bacterium that represents a novel lineage (Magnetococcaceae fam. nov.; Magnetococcales ord. nov.) at the base of the Alphaproteobacteria.</title>
        <authorList>
            <person name="Bazylinski D.A."/>
            <person name="Williams T.J."/>
            <person name="Lefevre C.T."/>
            <person name="Berg R.J."/>
            <person name="Zhang C.L."/>
            <person name="Bowser S.S."/>
            <person name="Dean A.J."/>
            <person name="Beveridge T.J."/>
        </authorList>
    </citation>
    <scope>NUCLEOTIDE SEQUENCE [LARGE SCALE GENOMIC DNA]</scope>
    <source>
        <strain evidence="2">ATCC BAA-1437 / JCM 17883 / MC-1</strain>
    </source>
</reference>
<reference evidence="2" key="1">
    <citation type="journal article" date="2009" name="Appl. Environ. Microbiol.">
        <title>Complete genome sequence of the chemolithoautotrophic marine magnetotactic coccus strain MC-1.</title>
        <authorList>
            <person name="Schubbe S."/>
            <person name="Williams T.J."/>
            <person name="Xie G."/>
            <person name="Kiss H.E."/>
            <person name="Brettin T.S."/>
            <person name="Martinez D."/>
            <person name="Ross C.A."/>
            <person name="Schuler D."/>
            <person name="Cox B.L."/>
            <person name="Nealson K.H."/>
            <person name="Bazylinski D.A."/>
        </authorList>
    </citation>
    <scope>NUCLEOTIDE SEQUENCE [LARGE SCALE GENOMIC DNA]</scope>
    <source>
        <strain evidence="2">ATCC BAA-1437 / JCM 17883 / MC-1</strain>
    </source>
</reference>
<dbReference type="eggNOG" id="ENOG502ZH92">
    <property type="taxonomic scope" value="Bacteria"/>
</dbReference>
<proteinExistence type="predicted"/>
<evidence type="ECO:0000313" key="2">
    <source>
        <dbReference type="Proteomes" id="UP000002586"/>
    </source>
</evidence>
<dbReference type="KEGG" id="mgm:Mmc1_0936"/>
<gene>
    <name evidence="1" type="ordered locus">Mmc1_0936</name>
</gene>
<dbReference type="EMBL" id="CP000471">
    <property type="protein sequence ID" value="ABK43454.1"/>
    <property type="molecule type" value="Genomic_DNA"/>
</dbReference>
<dbReference type="Proteomes" id="UP000002586">
    <property type="component" value="Chromosome"/>
</dbReference>
<dbReference type="RefSeq" id="WP_011712611.1">
    <property type="nucleotide sequence ID" value="NC_008576.1"/>
</dbReference>
<dbReference type="AlphaFoldDB" id="A0L661"/>
<keyword evidence="2" id="KW-1185">Reference proteome</keyword>
<name>A0L661_MAGMM</name>
<evidence type="ECO:0000313" key="1">
    <source>
        <dbReference type="EMBL" id="ABK43454.1"/>
    </source>
</evidence>
<protein>
    <submittedName>
        <fullName evidence="1">Uncharacterized protein</fullName>
    </submittedName>
</protein>
<sequence precursor="true">MKSKLLGLIASSVLGLAIAYTGYDLYMSQSLPGGLFSPYSAARNAKQENSFGKLPKPDAGLDVMRENNEPLLRQLRSPRGRESGKINMAMLGYSKDSIMQSRENMQALGEDFRKRIISMTFVTGEDRYAVIDGVLYKEGDTFEDGAKIRTIRPDKVLIAGRETLQWVEVFNPVEVKRKEKLKPAEATSAAAPVDPAAAAALQTPAAAADQKKALGVGNILDSLKMIQNYKGMLERM</sequence>
<accession>A0L661</accession>
<dbReference type="OrthoDB" id="5432325at2"/>
<organism evidence="1 2">
    <name type="scientific">Magnetococcus marinus (strain ATCC BAA-1437 / JCM 17883 / MC-1)</name>
    <dbReference type="NCBI Taxonomy" id="156889"/>
    <lineage>
        <taxon>Bacteria</taxon>
        <taxon>Pseudomonadati</taxon>
        <taxon>Pseudomonadota</taxon>
        <taxon>Magnetococcia</taxon>
        <taxon>Magnetococcales</taxon>
        <taxon>Magnetococcaceae</taxon>
        <taxon>Magnetococcus</taxon>
    </lineage>
</organism>
<dbReference type="HOGENOM" id="CLU_1174278_0_0_5"/>
<dbReference type="STRING" id="156889.Mmc1_0936"/>